<evidence type="ECO:0000313" key="1">
    <source>
        <dbReference type="EMBL" id="EPX84748.1"/>
    </source>
</evidence>
<dbReference type="Proteomes" id="UP000015347">
    <property type="component" value="Unassembled WGS sequence"/>
</dbReference>
<sequence>MQTAPEKWREAASKLREIRAMLDECPTQSSDGHIEALLEAADDLEAEAAEYEQEDA</sequence>
<comment type="caution">
    <text evidence="1">The sequence shown here is derived from an EMBL/GenBank/DDBJ whole genome shotgun (WGS) entry which is preliminary data.</text>
</comment>
<reference evidence="2" key="1">
    <citation type="journal article" date="2014" name="Stand. Genomic Sci.">
        <title>Genome sequence of the exopolysaccharide-producing Salipiger mucosus type strain (DSM 16094(T)), a moderately halophilic member of the Roseobacter clade.</title>
        <authorList>
            <person name="Riedel T."/>
            <person name="Spring S."/>
            <person name="Fiebig A."/>
            <person name="Petersen J."/>
            <person name="Kyrpides N.C."/>
            <person name="Goker M."/>
            <person name="Klenk H.P."/>
        </authorList>
    </citation>
    <scope>NUCLEOTIDE SEQUENCE [LARGE SCALE GENOMIC DNA]</scope>
    <source>
        <strain evidence="2">DSM 16094</strain>
    </source>
</reference>
<dbReference type="STRING" id="1123237.Salmuc_01321"/>
<protein>
    <submittedName>
        <fullName evidence="1">Uncharacterized protein</fullName>
    </submittedName>
</protein>
<dbReference type="EMBL" id="APVH01000012">
    <property type="protein sequence ID" value="EPX84748.1"/>
    <property type="molecule type" value="Genomic_DNA"/>
</dbReference>
<dbReference type="HOGENOM" id="CLU_3011712_0_0_5"/>
<organism evidence="1 2">
    <name type="scientific">Salipiger mucosus DSM 16094</name>
    <dbReference type="NCBI Taxonomy" id="1123237"/>
    <lineage>
        <taxon>Bacteria</taxon>
        <taxon>Pseudomonadati</taxon>
        <taxon>Pseudomonadota</taxon>
        <taxon>Alphaproteobacteria</taxon>
        <taxon>Rhodobacterales</taxon>
        <taxon>Roseobacteraceae</taxon>
        <taxon>Salipiger</taxon>
    </lineage>
</organism>
<accession>S9QYM9</accession>
<evidence type="ECO:0000313" key="2">
    <source>
        <dbReference type="Proteomes" id="UP000015347"/>
    </source>
</evidence>
<proteinExistence type="predicted"/>
<keyword evidence="2" id="KW-1185">Reference proteome</keyword>
<dbReference type="RefSeq" id="WP_020042179.1">
    <property type="nucleotide sequence ID" value="NZ_KE557274.1"/>
</dbReference>
<dbReference type="AlphaFoldDB" id="S9QYM9"/>
<gene>
    <name evidence="1" type="ORF">Salmuc_01321</name>
</gene>
<name>S9QYM9_9RHOB</name>